<dbReference type="Gene3D" id="2.40.10.10">
    <property type="entry name" value="Trypsin-like serine proteases"/>
    <property type="match status" value="2"/>
</dbReference>
<dbReference type="GO" id="GO:0004252">
    <property type="term" value="F:serine-type endopeptidase activity"/>
    <property type="evidence" value="ECO:0007669"/>
    <property type="project" value="InterPro"/>
</dbReference>
<accession>A0A2W5B053</accession>
<dbReference type="PROSITE" id="PS51257">
    <property type="entry name" value="PROKAR_LIPOPROTEIN"/>
    <property type="match status" value="1"/>
</dbReference>
<dbReference type="SUPFAM" id="SSF50494">
    <property type="entry name" value="Trypsin-like serine proteases"/>
    <property type="match status" value="1"/>
</dbReference>
<dbReference type="AlphaFoldDB" id="A0A2W5B053"/>
<feature type="region of interest" description="Disordered" evidence="1">
    <location>
        <begin position="29"/>
        <end position="69"/>
    </location>
</feature>
<protein>
    <submittedName>
        <fullName evidence="4">Serine protease</fullName>
    </submittedName>
</protein>
<dbReference type="InterPro" id="IPR043504">
    <property type="entry name" value="Peptidase_S1_PA_chymotrypsin"/>
</dbReference>
<feature type="compositionally biased region" description="Pro residues" evidence="1">
    <location>
        <begin position="51"/>
        <end position="67"/>
    </location>
</feature>
<evidence type="ECO:0000313" key="4">
    <source>
        <dbReference type="EMBL" id="PZO98777.1"/>
    </source>
</evidence>
<feature type="domain" description="Peptidase S1" evidence="3">
    <location>
        <begin position="103"/>
        <end position="257"/>
    </location>
</feature>
<comment type="caution">
    <text evidence="4">The sequence shown here is derived from an EMBL/GenBank/DDBJ whole genome shotgun (WGS) entry which is preliminary data.</text>
</comment>
<dbReference type="InterPro" id="IPR009003">
    <property type="entry name" value="Peptidase_S1_PA"/>
</dbReference>
<dbReference type="Proteomes" id="UP000249451">
    <property type="component" value="Unassembled WGS sequence"/>
</dbReference>
<proteinExistence type="predicted"/>
<organism evidence="4 5">
    <name type="scientific">Corynebacterium urealyticum</name>
    <dbReference type="NCBI Taxonomy" id="43771"/>
    <lineage>
        <taxon>Bacteria</taxon>
        <taxon>Bacillati</taxon>
        <taxon>Actinomycetota</taxon>
        <taxon>Actinomycetes</taxon>
        <taxon>Mycobacteriales</taxon>
        <taxon>Corynebacteriaceae</taxon>
        <taxon>Corynebacterium</taxon>
    </lineage>
</organism>
<name>A0A2W5B053_9CORY</name>
<gene>
    <name evidence="4" type="ORF">DI609_09810</name>
</gene>
<sequence>MTNRLLLGTVCAAGLLASALTAACTATEESAPGENATGEAAPATSTTSEPAPVPAPPHAPGDSPVPPGAALDISSLEPVPGEYFDYSLCTAAWSFVLDSGRTIAVTAAHCGEPGDTVWAGNAEGEFTYPAEPVGTVVYSDLSAPDTHGLDFALVEITRPAEFYTPREMGTQIATGEGRLPDSVCKLGRVTAETCGPLTHAEGRGTLTIGERSVDTVSARAQVCSRQGDSGAPVYGAPGTPEDGRIVGVLSGTTGEADETDAADAAGGAAPDCAEAPAQDMSFTVAADIEAVLPEILAGL</sequence>
<evidence type="ECO:0000259" key="3">
    <source>
        <dbReference type="Pfam" id="PF00089"/>
    </source>
</evidence>
<evidence type="ECO:0000256" key="2">
    <source>
        <dbReference type="SAM" id="SignalP"/>
    </source>
</evidence>
<dbReference type="PROSITE" id="PS00134">
    <property type="entry name" value="TRYPSIN_HIS"/>
    <property type="match status" value="1"/>
</dbReference>
<dbReference type="EMBL" id="QFNY01000255">
    <property type="protein sequence ID" value="PZO98777.1"/>
    <property type="molecule type" value="Genomic_DNA"/>
</dbReference>
<dbReference type="InterPro" id="IPR018114">
    <property type="entry name" value="TRYPSIN_HIS"/>
</dbReference>
<reference evidence="4 5" key="1">
    <citation type="submission" date="2017-11" db="EMBL/GenBank/DDBJ databases">
        <title>Infants hospitalized years apart are colonized by the same room-sourced microbial strains.</title>
        <authorList>
            <person name="Brooks B."/>
            <person name="Olm M.R."/>
            <person name="Firek B.A."/>
            <person name="Baker R."/>
            <person name="Thomas B.C."/>
            <person name="Morowitz M.J."/>
            <person name="Banfield J.F."/>
        </authorList>
    </citation>
    <scope>NUCLEOTIDE SEQUENCE [LARGE SCALE GENOMIC DNA]</scope>
    <source>
        <strain evidence="4">S2_012_000_R3_87</strain>
    </source>
</reference>
<feature type="signal peptide" evidence="2">
    <location>
        <begin position="1"/>
        <end position="22"/>
    </location>
</feature>
<dbReference type="Pfam" id="PF00089">
    <property type="entry name" value="Trypsin"/>
    <property type="match status" value="1"/>
</dbReference>
<dbReference type="InterPro" id="IPR001254">
    <property type="entry name" value="Trypsin_dom"/>
</dbReference>
<feature type="chain" id="PRO_5015943380" evidence="2">
    <location>
        <begin position="23"/>
        <end position="299"/>
    </location>
</feature>
<feature type="compositionally biased region" description="Low complexity" evidence="1">
    <location>
        <begin position="29"/>
        <end position="50"/>
    </location>
</feature>
<dbReference type="GO" id="GO:0006508">
    <property type="term" value="P:proteolysis"/>
    <property type="evidence" value="ECO:0007669"/>
    <property type="project" value="UniProtKB-KW"/>
</dbReference>
<keyword evidence="4" id="KW-0645">Protease</keyword>
<evidence type="ECO:0000313" key="5">
    <source>
        <dbReference type="Proteomes" id="UP000249451"/>
    </source>
</evidence>
<keyword evidence="2" id="KW-0732">Signal</keyword>
<keyword evidence="4" id="KW-0378">Hydrolase</keyword>
<evidence type="ECO:0000256" key="1">
    <source>
        <dbReference type="SAM" id="MobiDB-lite"/>
    </source>
</evidence>